<dbReference type="Proteomes" id="UP001610444">
    <property type="component" value="Unassembled WGS sequence"/>
</dbReference>
<sequence length="249" mass="28055">MSSGPRTTCWTDKPATHTTSAEFPVLPASEVTYQDLKDMFDLHLDPGRGLIEISQAPRLRVPESLEGEFAEELVSLAHSPENVDGCYFDTRTLLFHCLREEMCFAGHNFSYSTLFATPKLHLDLAVTHKGIRKTLTAGLDYQMRLAEDEVAPVFVVLQAKSPNTLSMCLAECLTAMAMAHEIRKKQGYQSTDIYGVVADGRGIEFLRIGEDTKWCLWRPHRDWGPQTKDKIYTVLRLIIRDTARSASCQ</sequence>
<organism evidence="1 2">
    <name type="scientific">Aspergillus pseudodeflectus</name>
    <dbReference type="NCBI Taxonomy" id="176178"/>
    <lineage>
        <taxon>Eukaryota</taxon>
        <taxon>Fungi</taxon>
        <taxon>Dikarya</taxon>
        <taxon>Ascomycota</taxon>
        <taxon>Pezizomycotina</taxon>
        <taxon>Eurotiomycetes</taxon>
        <taxon>Eurotiomycetidae</taxon>
        <taxon>Eurotiales</taxon>
        <taxon>Aspergillaceae</taxon>
        <taxon>Aspergillus</taxon>
        <taxon>Aspergillus subgen. Nidulantes</taxon>
    </lineage>
</organism>
<evidence type="ECO:0000313" key="2">
    <source>
        <dbReference type="Proteomes" id="UP001610444"/>
    </source>
</evidence>
<dbReference type="RefSeq" id="XP_070904763.1">
    <property type="nucleotide sequence ID" value="XM_071049752.1"/>
</dbReference>
<dbReference type="GeneID" id="98164916"/>
<accession>A0ABR4L6U8</accession>
<keyword evidence="2" id="KW-1185">Reference proteome</keyword>
<name>A0ABR4L6U8_9EURO</name>
<gene>
    <name evidence="1" type="ORF">BJX68DRAFT_78159</name>
</gene>
<comment type="caution">
    <text evidence="1">The sequence shown here is derived from an EMBL/GenBank/DDBJ whole genome shotgun (WGS) entry which is preliminary data.</text>
</comment>
<dbReference type="EMBL" id="JBFXLR010000002">
    <property type="protein sequence ID" value="KAL2860072.1"/>
    <property type="molecule type" value="Genomic_DNA"/>
</dbReference>
<evidence type="ECO:0000313" key="1">
    <source>
        <dbReference type="EMBL" id="KAL2860072.1"/>
    </source>
</evidence>
<proteinExistence type="predicted"/>
<protein>
    <submittedName>
        <fullName evidence="1">Uncharacterized protein</fullName>
    </submittedName>
</protein>
<reference evidence="1 2" key="1">
    <citation type="submission" date="2024-07" db="EMBL/GenBank/DDBJ databases">
        <title>Section-level genome sequencing and comparative genomics of Aspergillus sections Usti and Cavernicolus.</title>
        <authorList>
            <consortium name="Lawrence Berkeley National Laboratory"/>
            <person name="Nybo J.L."/>
            <person name="Vesth T.C."/>
            <person name="Theobald S."/>
            <person name="Frisvad J.C."/>
            <person name="Larsen T.O."/>
            <person name="Kjaerboelling I."/>
            <person name="Rothschild-Mancinelli K."/>
            <person name="Lyhne E.K."/>
            <person name="Kogle M.E."/>
            <person name="Barry K."/>
            <person name="Clum A."/>
            <person name="Na H."/>
            <person name="Ledsgaard L."/>
            <person name="Lin J."/>
            <person name="Lipzen A."/>
            <person name="Kuo A."/>
            <person name="Riley R."/>
            <person name="Mondo S."/>
            <person name="LaButti K."/>
            <person name="Haridas S."/>
            <person name="Pangalinan J."/>
            <person name="Salamov A.A."/>
            <person name="Simmons B.A."/>
            <person name="Magnuson J.K."/>
            <person name="Chen J."/>
            <person name="Drula E."/>
            <person name="Henrissat B."/>
            <person name="Wiebenga A."/>
            <person name="Lubbers R.J."/>
            <person name="Gomes A.C."/>
            <person name="Macurrencykelacurrency M.R."/>
            <person name="Stajich J."/>
            <person name="Grigoriev I.V."/>
            <person name="Mortensen U.H."/>
            <person name="De vries R.P."/>
            <person name="Baker S.E."/>
            <person name="Andersen M.R."/>
        </authorList>
    </citation>
    <scope>NUCLEOTIDE SEQUENCE [LARGE SCALE GENOMIC DNA]</scope>
    <source>
        <strain evidence="1 2">CBS 756.74</strain>
    </source>
</reference>